<evidence type="ECO:0000313" key="2">
    <source>
        <dbReference type="EMBL" id="KAL2739889.1"/>
    </source>
</evidence>
<evidence type="ECO:0000313" key="3">
    <source>
        <dbReference type="Proteomes" id="UP001607303"/>
    </source>
</evidence>
<feature type="transmembrane region" description="Helical" evidence="1">
    <location>
        <begin position="317"/>
        <end position="339"/>
    </location>
</feature>
<evidence type="ECO:0000256" key="1">
    <source>
        <dbReference type="SAM" id="Phobius"/>
    </source>
</evidence>
<proteinExistence type="predicted"/>
<reference evidence="2 3" key="1">
    <citation type="journal article" date="2024" name="Ann. Entomol. Soc. Am.">
        <title>Genomic analyses of the southern and eastern yellowjacket wasps (Hymenoptera: Vespidae) reveal evolutionary signatures of social life.</title>
        <authorList>
            <person name="Catto M.A."/>
            <person name="Caine P.B."/>
            <person name="Orr S.E."/>
            <person name="Hunt B.G."/>
            <person name="Goodisman M.A.D."/>
        </authorList>
    </citation>
    <scope>NUCLEOTIDE SEQUENCE [LARGE SCALE GENOMIC DNA]</scope>
    <source>
        <strain evidence="2">232</strain>
        <tissue evidence="2">Head and thorax</tissue>
    </source>
</reference>
<accession>A0ABD2C536</accession>
<keyword evidence="1" id="KW-1133">Transmembrane helix</keyword>
<keyword evidence="3" id="KW-1185">Reference proteome</keyword>
<comment type="caution">
    <text evidence="2">The sequence shown here is derived from an EMBL/GenBank/DDBJ whole genome shotgun (WGS) entry which is preliminary data.</text>
</comment>
<keyword evidence="1" id="KW-0472">Membrane</keyword>
<dbReference type="AlphaFoldDB" id="A0ABD2C536"/>
<sequence>MGLWRLWRTTKVLEKNVDEKNFNETYVKSGPKLLHLVSTTDSWESSCLSIMFSLLVRLIINTNKLDIKYIREAPVKTIMSENGKSYLILRLDEDKDNFSRFSWIVEMCERLCLSNKRANIFSREYLTNKNLSIMTDNEPEINNVCLRKEGQWKTRTNHSTSSSNSNSSNSFIYVAVEEVSAVSEWESVTKDAITESIRVNSVSQKYCSSKSKDSWYLKLKREILKSLRNKIYPVAIAGKGRVYKGSEMRAEKHVILLHRNVLVWMSHPGPKALVGYNCHLTGVQEVTKFYYEFSDHLRSKDSIALTCSFYRRNCQPALLIAFPHGKSIYLYVSFLLVFLRKENLTCVRLKKIKDRSAFLLARNITVHPRKKKRMK</sequence>
<dbReference type="EMBL" id="JAYRBN010000061">
    <property type="protein sequence ID" value="KAL2739889.1"/>
    <property type="molecule type" value="Genomic_DNA"/>
</dbReference>
<name>A0ABD2C536_VESMC</name>
<organism evidence="2 3">
    <name type="scientific">Vespula maculifrons</name>
    <name type="common">Eastern yellow jacket</name>
    <name type="synonym">Wasp</name>
    <dbReference type="NCBI Taxonomy" id="7453"/>
    <lineage>
        <taxon>Eukaryota</taxon>
        <taxon>Metazoa</taxon>
        <taxon>Ecdysozoa</taxon>
        <taxon>Arthropoda</taxon>
        <taxon>Hexapoda</taxon>
        <taxon>Insecta</taxon>
        <taxon>Pterygota</taxon>
        <taxon>Neoptera</taxon>
        <taxon>Endopterygota</taxon>
        <taxon>Hymenoptera</taxon>
        <taxon>Apocrita</taxon>
        <taxon>Aculeata</taxon>
        <taxon>Vespoidea</taxon>
        <taxon>Vespidae</taxon>
        <taxon>Vespinae</taxon>
        <taxon>Vespula</taxon>
    </lineage>
</organism>
<dbReference type="Proteomes" id="UP001607303">
    <property type="component" value="Unassembled WGS sequence"/>
</dbReference>
<protein>
    <submittedName>
        <fullName evidence="2">Protein unc-13 4B isoform X9</fullName>
    </submittedName>
</protein>
<gene>
    <name evidence="2" type="ORF">V1477_011278</name>
</gene>
<keyword evidence="1" id="KW-0812">Transmembrane</keyword>